<reference evidence="2" key="1">
    <citation type="submission" date="2014-04" db="EMBL/GenBank/DDBJ databases">
        <title>Evolutionary Origins and Diversification of the Mycorrhizal Mutualists.</title>
        <authorList>
            <consortium name="DOE Joint Genome Institute"/>
            <consortium name="Mycorrhizal Genomics Consortium"/>
            <person name="Kohler A."/>
            <person name="Kuo A."/>
            <person name="Nagy L.G."/>
            <person name="Floudas D."/>
            <person name="Copeland A."/>
            <person name="Barry K.W."/>
            <person name="Cichocki N."/>
            <person name="Veneault-Fourrey C."/>
            <person name="LaButti K."/>
            <person name="Lindquist E.A."/>
            <person name="Lipzen A."/>
            <person name="Lundell T."/>
            <person name="Morin E."/>
            <person name="Murat C."/>
            <person name="Riley R."/>
            <person name="Ohm R."/>
            <person name="Sun H."/>
            <person name="Tunlid A."/>
            <person name="Henrissat B."/>
            <person name="Grigoriev I.V."/>
            <person name="Hibbett D.S."/>
            <person name="Martin F."/>
        </authorList>
    </citation>
    <scope>NUCLEOTIDE SEQUENCE [LARGE SCALE GENOMIC DNA]</scope>
    <source>
        <strain evidence="2">FD-334 SS-4</strain>
    </source>
</reference>
<accession>A0A0D2M335</accession>
<keyword evidence="2" id="KW-1185">Reference proteome</keyword>
<sequence>MEFVFRLKQVSTGISGHSSILKDKTYIQNRMACAINQKPLLSFRELTVISTSVLNVLVQIALLSHNLARSLSILRLLLVSHLSPSRAQQRRI</sequence>
<protein>
    <submittedName>
        <fullName evidence="1">Uncharacterized protein</fullName>
    </submittedName>
</protein>
<dbReference type="AlphaFoldDB" id="A0A0D2M335"/>
<organism evidence="1 2">
    <name type="scientific">Hypholoma sublateritium (strain FD-334 SS-4)</name>
    <dbReference type="NCBI Taxonomy" id="945553"/>
    <lineage>
        <taxon>Eukaryota</taxon>
        <taxon>Fungi</taxon>
        <taxon>Dikarya</taxon>
        <taxon>Basidiomycota</taxon>
        <taxon>Agaricomycotina</taxon>
        <taxon>Agaricomycetes</taxon>
        <taxon>Agaricomycetidae</taxon>
        <taxon>Agaricales</taxon>
        <taxon>Agaricineae</taxon>
        <taxon>Strophariaceae</taxon>
        <taxon>Hypholoma</taxon>
    </lineage>
</organism>
<dbReference type="Proteomes" id="UP000054270">
    <property type="component" value="Unassembled WGS sequence"/>
</dbReference>
<evidence type="ECO:0000313" key="1">
    <source>
        <dbReference type="EMBL" id="KJA17573.1"/>
    </source>
</evidence>
<proteinExistence type="predicted"/>
<evidence type="ECO:0000313" key="2">
    <source>
        <dbReference type="Proteomes" id="UP000054270"/>
    </source>
</evidence>
<name>A0A0D2M335_HYPSF</name>
<dbReference type="EMBL" id="KN817601">
    <property type="protein sequence ID" value="KJA17573.1"/>
    <property type="molecule type" value="Genomic_DNA"/>
</dbReference>
<gene>
    <name evidence="1" type="ORF">HYPSUDRAFT_1010195</name>
</gene>